<evidence type="ECO:0000313" key="2">
    <source>
        <dbReference type="EMBL" id="KAG5623347.1"/>
    </source>
</evidence>
<feature type="transmembrane region" description="Helical" evidence="1">
    <location>
        <begin position="27"/>
        <end position="47"/>
    </location>
</feature>
<organism evidence="2 3">
    <name type="scientific">Solanum commersonii</name>
    <name type="common">Commerson's wild potato</name>
    <name type="synonym">Commerson's nightshade</name>
    <dbReference type="NCBI Taxonomy" id="4109"/>
    <lineage>
        <taxon>Eukaryota</taxon>
        <taxon>Viridiplantae</taxon>
        <taxon>Streptophyta</taxon>
        <taxon>Embryophyta</taxon>
        <taxon>Tracheophyta</taxon>
        <taxon>Spermatophyta</taxon>
        <taxon>Magnoliopsida</taxon>
        <taxon>eudicotyledons</taxon>
        <taxon>Gunneridae</taxon>
        <taxon>Pentapetalae</taxon>
        <taxon>asterids</taxon>
        <taxon>lamiids</taxon>
        <taxon>Solanales</taxon>
        <taxon>Solanaceae</taxon>
        <taxon>Solanoideae</taxon>
        <taxon>Solaneae</taxon>
        <taxon>Solanum</taxon>
    </lineage>
</organism>
<feature type="transmembrane region" description="Helical" evidence="1">
    <location>
        <begin position="59"/>
        <end position="78"/>
    </location>
</feature>
<keyword evidence="1" id="KW-1133">Transmembrane helix</keyword>
<keyword evidence="1" id="KW-0812">Transmembrane</keyword>
<name>A0A9J6AG56_SOLCO</name>
<gene>
    <name evidence="2" type="ORF">H5410_008565</name>
</gene>
<sequence length="199" mass="21572">MRKPKYSPAQVSSFWNSKFVGNCGKPLLVTFLTYAGLVIVKGTDFAIGLDPNLCPDPAWGAWHSLMGLLITLSGFVLVKGTSRSTGLDMAALRQTATAAAVAELVVMPRSFINFGISSGLRRSLTNKLVLIRLPCSRLFARAATTVATTIVKSRVDGDSVTALLATKIYKISNQSKIIKSFPLWLYWVTSAFQQTPIGE</sequence>
<proteinExistence type="predicted"/>
<keyword evidence="1" id="KW-0472">Membrane</keyword>
<reference evidence="2 3" key="1">
    <citation type="submission" date="2020-09" db="EMBL/GenBank/DDBJ databases">
        <title>De no assembly of potato wild relative species, Solanum commersonii.</title>
        <authorList>
            <person name="Cho K."/>
        </authorList>
    </citation>
    <scope>NUCLEOTIDE SEQUENCE [LARGE SCALE GENOMIC DNA]</scope>
    <source>
        <strain evidence="2">LZ3.2</strain>
        <tissue evidence="2">Leaf</tissue>
    </source>
</reference>
<accession>A0A9J6AG56</accession>
<evidence type="ECO:0000313" key="3">
    <source>
        <dbReference type="Proteomes" id="UP000824120"/>
    </source>
</evidence>
<protein>
    <submittedName>
        <fullName evidence="2">Uncharacterized protein</fullName>
    </submittedName>
</protein>
<dbReference type="Proteomes" id="UP000824120">
    <property type="component" value="Chromosome 2"/>
</dbReference>
<evidence type="ECO:0000256" key="1">
    <source>
        <dbReference type="SAM" id="Phobius"/>
    </source>
</evidence>
<dbReference type="EMBL" id="JACXVP010000002">
    <property type="protein sequence ID" value="KAG5623347.1"/>
    <property type="molecule type" value="Genomic_DNA"/>
</dbReference>
<keyword evidence="3" id="KW-1185">Reference proteome</keyword>
<dbReference type="AlphaFoldDB" id="A0A9J6AG56"/>
<comment type="caution">
    <text evidence="2">The sequence shown here is derived from an EMBL/GenBank/DDBJ whole genome shotgun (WGS) entry which is preliminary data.</text>
</comment>